<comment type="caution">
    <text evidence="2">The sequence shown here is derived from an EMBL/GenBank/DDBJ whole genome shotgun (WGS) entry which is preliminary data.</text>
</comment>
<keyword evidence="3" id="KW-1185">Reference proteome</keyword>
<accession>A0A4S3JHH0</accession>
<dbReference type="Proteomes" id="UP000308092">
    <property type="component" value="Unassembled WGS sequence"/>
</dbReference>
<protein>
    <submittedName>
        <fullName evidence="2">Uncharacterized protein</fullName>
    </submittedName>
</protein>
<feature type="compositionally biased region" description="Basic and acidic residues" evidence="1">
    <location>
        <begin position="38"/>
        <end position="49"/>
    </location>
</feature>
<organism evidence="2 3">
    <name type="scientific">Aspergillus tanneri</name>
    <dbReference type="NCBI Taxonomy" id="1220188"/>
    <lineage>
        <taxon>Eukaryota</taxon>
        <taxon>Fungi</taxon>
        <taxon>Dikarya</taxon>
        <taxon>Ascomycota</taxon>
        <taxon>Pezizomycotina</taxon>
        <taxon>Eurotiomycetes</taxon>
        <taxon>Eurotiomycetidae</taxon>
        <taxon>Eurotiales</taxon>
        <taxon>Aspergillaceae</taxon>
        <taxon>Aspergillus</taxon>
        <taxon>Aspergillus subgen. Circumdati</taxon>
    </lineage>
</organism>
<dbReference type="EMBL" id="SOSA01000190">
    <property type="protein sequence ID" value="THC94772.1"/>
    <property type="molecule type" value="Genomic_DNA"/>
</dbReference>
<sequence length="66" mass="7874">MMMAGLWLDDGTQRIEFTRSLQQHPWLVDPLDLDNEPDTSRDSTQPRRNDNTILQWMEWVETARKS</sequence>
<name>A0A4S3JHH0_9EURO</name>
<evidence type="ECO:0000313" key="2">
    <source>
        <dbReference type="EMBL" id="THC94772.1"/>
    </source>
</evidence>
<reference evidence="2 3" key="1">
    <citation type="submission" date="2019-03" db="EMBL/GenBank/DDBJ databases">
        <title>The genome sequence of a newly discovered highly antifungal drug resistant Aspergillus species, Aspergillus tanneri NIH 1004.</title>
        <authorList>
            <person name="Mounaud S."/>
            <person name="Singh I."/>
            <person name="Joardar V."/>
            <person name="Pakala S."/>
            <person name="Pakala S."/>
            <person name="Venepally P."/>
            <person name="Hoover J."/>
            <person name="Nierman W."/>
            <person name="Chung J."/>
            <person name="Losada L."/>
        </authorList>
    </citation>
    <scope>NUCLEOTIDE SEQUENCE [LARGE SCALE GENOMIC DNA]</scope>
    <source>
        <strain evidence="2 3">NIH1004</strain>
    </source>
</reference>
<evidence type="ECO:0000256" key="1">
    <source>
        <dbReference type="SAM" id="MobiDB-lite"/>
    </source>
</evidence>
<gene>
    <name evidence="2" type="ORF">EYZ11_005764</name>
</gene>
<proteinExistence type="predicted"/>
<feature type="region of interest" description="Disordered" evidence="1">
    <location>
        <begin position="28"/>
        <end position="49"/>
    </location>
</feature>
<evidence type="ECO:0000313" key="3">
    <source>
        <dbReference type="Proteomes" id="UP000308092"/>
    </source>
</evidence>
<dbReference type="AlphaFoldDB" id="A0A4S3JHH0"/>
<dbReference type="VEuPathDB" id="FungiDB:EYZ11_005764"/>